<dbReference type="GO" id="GO:0005737">
    <property type="term" value="C:cytoplasm"/>
    <property type="evidence" value="ECO:0007669"/>
    <property type="project" value="UniProtKB-SubCell"/>
</dbReference>
<evidence type="ECO:0000256" key="4">
    <source>
        <dbReference type="ARBA" id="ARBA00022840"/>
    </source>
</evidence>
<evidence type="ECO:0000256" key="3">
    <source>
        <dbReference type="ARBA" id="ARBA00022741"/>
    </source>
</evidence>
<comment type="caution">
    <text evidence="8">The sequence shown here is derived from an EMBL/GenBank/DDBJ whole genome shotgun (WGS) entry which is preliminary data.</text>
</comment>
<accession>A0A7C3LT75</accession>
<comment type="function">
    <text evidence="6">Ligates lysine onto the cytidine present at position 34 of the AUA codon-specific tRNA(Ile) that contains the anticodon CAU, in an ATP-dependent manner. Cytidine is converted to lysidine, thus changing the amino acid specificity of the tRNA from methionine to isoleucine.</text>
</comment>
<reference evidence="8" key="1">
    <citation type="journal article" date="2020" name="mSystems">
        <title>Genome- and Community-Level Interaction Insights into Carbon Utilization and Element Cycling Functions of Hydrothermarchaeota in Hydrothermal Sediment.</title>
        <authorList>
            <person name="Zhou Z."/>
            <person name="Liu Y."/>
            <person name="Xu W."/>
            <person name="Pan J."/>
            <person name="Luo Z.H."/>
            <person name="Li M."/>
        </authorList>
    </citation>
    <scope>NUCLEOTIDE SEQUENCE [LARGE SCALE GENOMIC DNA]</scope>
    <source>
        <strain evidence="8">SpSt-902</strain>
    </source>
</reference>
<dbReference type="NCBIfam" id="TIGR02432">
    <property type="entry name" value="lysidine_TilS_N"/>
    <property type="match status" value="1"/>
</dbReference>
<dbReference type="GO" id="GO:0006400">
    <property type="term" value="P:tRNA modification"/>
    <property type="evidence" value="ECO:0007669"/>
    <property type="project" value="UniProtKB-UniRule"/>
</dbReference>
<evidence type="ECO:0000313" key="8">
    <source>
        <dbReference type="EMBL" id="HFT93239.1"/>
    </source>
</evidence>
<sequence>MTFSDRRITSVKIIFPKGTETGDFLAPYLPSLERFFGNSSRTSPWVHFYVGVSGGADSVFLSLLLHRFLGPETRLTLLHFNHRNRGEENEKDIQFLEAFSRHLGRPLRIGVLPFGHSTVKASEELLRNARHAFFRSVLSEEPGSILCLAHQMDDQVETILMNLFRGTGMKGLLGMRNRPDDRLLRPILELSGTDIRRVLDHQGIPYLEDPTNQSLAYLRNRVRLELVPQIRKIFPPEGDRHLLGLSDIVDRELSDRRTGNWLSGTLLAHSPSRIIFSLSRYQKLTPYRQNLFLRAILERIRQGGYPVPEERNLLKSLARVPVHQGPMGHGWLLGIEFHEVHLVYMSYSDDQKTGNWSITPDREALREVSLGIRREFLMELPGENRMRFSHVDETRNLNPWEMGTRPSRSCVLPGNVSLESGLVIAGPRFPAVREAFRREGRSLSHILSRRHFPGSFRAVLPVLMIGEDPVWAPCILPLKNLDVPVRENFAGLSITFHDSKGDLWKRSSGNP</sequence>
<dbReference type="GO" id="GO:0005524">
    <property type="term" value="F:ATP binding"/>
    <property type="evidence" value="ECO:0007669"/>
    <property type="project" value="UniProtKB-UniRule"/>
</dbReference>
<gene>
    <name evidence="6 8" type="primary">tilS</name>
    <name evidence="8" type="ORF">ENX03_04745</name>
</gene>
<proteinExistence type="inferred from homology"/>
<dbReference type="InterPro" id="IPR011063">
    <property type="entry name" value="TilS/TtcA_N"/>
</dbReference>
<dbReference type="PANTHER" id="PTHR43033">
    <property type="entry name" value="TRNA(ILE)-LYSIDINE SYNTHASE-RELATED"/>
    <property type="match status" value="1"/>
</dbReference>
<feature type="domain" description="tRNA(Ile)-lysidine/2-thiocytidine synthase N-terminal" evidence="7">
    <location>
        <begin position="48"/>
        <end position="224"/>
    </location>
</feature>
<keyword evidence="4 6" id="KW-0067">ATP-binding</keyword>
<evidence type="ECO:0000259" key="7">
    <source>
        <dbReference type="Pfam" id="PF01171"/>
    </source>
</evidence>
<evidence type="ECO:0000256" key="5">
    <source>
        <dbReference type="ARBA" id="ARBA00048539"/>
    </source>
</evidence>
<comment type="similarity">
    <text evidence="6">Belongs to the tRNA(Ile)-lysidine synthase family.</text>
</comment>
<keyword evidence="3 6" id="KW-0547">Nucleotide-binding</keyword>
<keyword evidence="1 6" id="KW-0436">Ligase</keyword>
<dbReference type="Gene3D" id="3.40.50.620">
    <property type="entry name" value="HUPs"/>
    <property type="match status" value="1"/>
</dbReference>
<keyword evidence="2 6" id="KW-0819">tRNA processing</keyword>
<feature type="binding site" evidence="6">
    <location>
        <begin position="53"/>
        <end position="58"/>
    </location>
    <ligand>
        <name>ATP</name>
        <dbReference type="ChEBI" id="CHEBI:30616"/>
    </ligand>
</feature>
<dbReference type="EMBL" id="DTMM01000091">
    <property type="protein sequence ID" value="HFT93239.1"/>
    <property type="molecule type" value="Genomic_DNA"/>
</dbReference>
<dbReference type="GO" id="GO:0032267">
    <property type="term" value="F:tRNA(Ile)-lysidine synthase activity"/>
    <property type="evidence" value="ECO:0007669"/>
    <property type="project" value="UniProtKB-EC"/>
</dbReference>
<comment type="catalytic activity">
    <reaction evidence="5 6">
        <text>cytidine(34) in tRNA(Ile2) + L-lysine + ATP = lysidine(34) in tRNA(Ile2) + AMP + diphosphate + H(+)</text>
        <dbReference type="Rhea" id="RHEA:43744"/>
        <dbReference type="Rhea" id="RHEA-COMP:10625"/>
        <dbReference type="Rhea" id="RHEA-COMP:10670"/>
        <dbReference type="ChEBI" id="CHEBI:15378"/>
        <dbReference type="ChEBI" id="CHEBI:30616"/>
        <dbReference type="ChEBI" id="CHEBI:32551"/>
        <dbReference type="ChEBI" id="CHEBI:33019"/>
        <dbReference type="ChEBI" id="CHEBI:82748"/>
        <dbReference type="ChEBI" id="CHEBI:83665"/>
        <dbReference type="ChEBI" id="CHEBI:456215"/>
        <dbReference type="EC" id="6.3.4.19"/>
    </reaction>
</comment>
<dbReference type="SUPFAM" id="SSF52402">
    <property type="entry name" value="Adenine nucleotide alpha hydrolases-like"/>
    <property type="match status" value="1"/>
</dbReference>
<dbReference type="Pfam" id="PF01171">
    <property type="entry name" value="ATP_bind_3"/>
    <property type="match status" value="1"/>
</dbReference>
<protein>
    <recommendedName>
        <fullName evidence="6">tRNA(Ile)-lysidine synthase</fullName>
        <ecNumber evidence="6">6.3.4.19</ecNumber>
    </recommendedName>
    <alternativeName>
        <fullName evidence="6">tRNA(Ile)-2-lysyl-cytidine synthase</fullName>
    </alternativeName>
    <alternativeName>
        <fullName evidence="6">tRNA(Ile)-lysidine synthetase</fullName>
    </alternativeName>
</protein>
<name>A0A7C3LT75_9BACT</name>
<dbReference type="InterPro" id="IPR012094">
    <property type="entry name" value="tRNA_Ile_lys_synt"/>
</dbReference>
<keyword evidence="6" id="KW-0963">Cytoplasm</keyword>
<comment type="subcellular location">
    <subcellularLocation>
        <location evidence="6">Cytoplasm</location>
    </subcellularLocation>
</comment>
<evidence type="ECO:0000256" key="1">
    <source>
        <dbReference type="ARBA" id="ARBA00022598"/>
    </source>
</evidence>
<evidence type="ECO:0000256" key="6">
    <source>
        <dbReference type="HAMAP-Rule" id="MF_01161"/>
    </source>
</evidence>
<comment type="domain">
    <text evidence="6">The N-terminal region contains the highly conserved SGGXDS motif, predicted to be a P-loop motif involved in ATP binding.</text>
</comment>
<dbReference type="HAMAP" id="MF_01161">
    <property type="entry name" value="tRNA_Ile_lys_synt"/>
    <property type="match status" value="1"/>
</dbReference>
<organism evidence="8">
    <name type="scientific">Leptospirillum ferriphilum</name>
    <dbReference type="NCBI Taxonomy" id="178606"/>
    <lineage>
        <taxon>Bacteria</taxon>
        <taxon>Pseudomonadati</taxon>
        <taxon>Nitrospirota</taxon>
        <taxon>Nitrospiria</taxon>
        <taxon>Nitrospirales</taxon>
        <taxon>Nitrospiraceae</taxon>
        <taxon>Leptospirillum</taxon>
    </lineage>
</organism>
<dbReference type="InterPro" id="IPR014729">
    <property type="entry name" value="Rossmann-like_a/b/a_fold"/>
</dbReference>
<dbReference type="CDD" id="cd01992">
    <property type="entry name" value="TilS_N"/>
    <property type="match status" value="1"/>
</dbReference>
<dbReference type="AlphaFoldDB" id="A0A7C3LT75"/>
<dbReference type="EC" id="6.3.4.19" evidence="6"/>
<evidence type="ECO:0000256" key="2">
    <source>
        <dbReference type="ARBA" id="ARBA00022694"/>
    </source>
</evidence>
<dbReference type="InterPro" id="IPR012795">
    <property type="entry name" value="tRNA_Ile_lys_synt_N"/>
</dbReference>
<dbReference type="PANTHER" id="PTHR43033:SF1">
    <property type="entry name" value="TRNA(ILE)-LYSIDINE SYNTHASE-RELATED"/>
    <property type="match status" value="1"/>
</dbReference>